<sequence>MEAGASGVPGWSVAARANRPRDGSGRGPAATRFRCTEEHLALGRTSRRLRIVSLVQKTHKSSLQMDSRITILSAAGRPGPRGVPARPSASRCVAECVARRVSSTTTRPWSSTTTSNW</sequence>
<dbReference type="AlphaFoldDB" id="A0A8D8FLC6"/>
<accession>A0A8D8FLC6</accession>
<protein>
    <submittedName>
        <fullName evidence="2">(northern house mosquito) hypothetical protein</fullName>
    </submittedName>
</protein>
<proteinExistence type="predicted"/>
<evidence type="ECO:0000313" key="2">
    <source>
        <dbReference type="EMBL" id="CAG6475616.1"/>
    </source>
</evidence>
<organism evidence="2">
    <name type="scientific">Culex pipiens</name>
    <name type="common">House mosquito</name>
    <dbReference type="NCBI Taxonomy" id="7175"/>
    <lineage>
        <taxon>Eukaryota</taxon>
        <taxon>Metazoa</taxon>
        <taxon>Ecdysozoa</taxon>
        <taxon>Arthropoda</taxon>
        <taxon>Hexapoda</taxon>
        <taxon>Insecta</taxon>
        <taxon>Pterygota</taxon>
        <taxon>Neoptera</taxon>
        <taxon>Endopterygota</taxon>
        <taxon>Diptera</taxon>
        <taxon>Nematocera</taxon>
        <taxon>Culicoidea</taxon>
        <taxon>Culicidae</taxon>
        <taxon>Culicinae</taxon>
        <taxon>Culicini</taxon>
        <taxon>Culex</taxon>
        <taxon>Culex</taxon>
    </lineage>
</organism>
<dbReference type="EMBL" id="HBUE01076970">
    <property type="protein sequence ID" value="CAG6475616.1"/>
    <property type="molecule type" value="Transcribed_RNA"/>
</dbReference>
<name>A0A8D8FLC6_CULPI</name>
<reference evidence="2" key="1">
    <citation type="submission" date="2021-05" db="EMBL/GenBank/DDBJ databases">
        <authorList>
            <person name="Alioto T."/>
            <person name="Alioto T."/>
            <person name="Gomez Garrido J."/>
        </authorList>
    </citation>
    <scope>NUCLEOTIDE SEQUENCE</scope>
</reference>
<feature type="region of interest" description="Disordered" evidence="1">
    <location>
        <begin position="1"/>
        <end position="31"/>
    </location>
</feature>
<evidence type="ECO:0000256" key="1">
    <source>
        <dbReference type="SAM" id="MobiDB-lite"/>
    </source>
</evidence>